<protein>
    <submittedName>
        <fullName evidence="6">ABC transporter substrate-binding protein</fullName>
    </submittedName>
</protein>
<dbReference type="PIRSF" id="PIRSF002741">
    <property type="entry name" value="MppA"/>
    <property type="match status" value="1"/>
</dbReference>
<dbReference type="AlphaFoldDB" id="A0A4D7BFV9"/>
<evidence type="ECO:0000256" key="1">
    <source>
        <dbReference type="ARBA" id="ARBA00004418"/>
    </source>
</evidence>
<dbReference type="OrthoDB" id="7233744at2"/>
<proteinExistence type="inferred from homology"/>
<dbReference type="PANTHER" id="PTHR30290">
    <property type="entry name" value="PERIPLASMIC BINDING COMPONENT OF ABC TRANSPORTER"/>
    <property type="match status" value="1"/>
</dbReference>
<dbReference type="KEGG" id="pstg:E8M01_18440"/>
<dbReference type="InterPro" id="IPR039424">
    <property type="entry name" value="SBP_5"/>
</dbReference>
<name>A0A4D7BFV9_9HYPH</name>
<comment type="subcellular location">
    <subcellularLocation>
        <location evidence="1">Periplasm</location>
    </subcellularLocation>
</comment>
<evidence type="ECO:0000313" key="6">
    <source>
        <dbReference type="EMBL" id="QCI69303.1"/>
    </source>
</evidence>
<dbReference type="GO" id="GO:0043190">
    <property type="term" value="C:ATP-binding cassette (ABC) transporter complex"/>
    <property type="evidence" value="ECO:0007669"/>
    <property type="project" value="InterPro"/>
</dbReference>
<dbReference type="CDD" id="cd08502">
    <property type="entry name" value="PBP2_NikA_DppA_OppA_like_16"/>
    <property type="match status" value="1"/>
</dbReference>
<dbReference type="SUPFAM" id="SSF53850">
    <property type="entry name" value="Periplasmic binding protein-like II"/>
    <property type="match status" value="1"/>
</dbReference>
<evidence type="ECO:0000313" key="7">
    <source>
        <dbReference type="Proteomes" id="UP000298781"/>
    </source>
</evidence>
<dbReference type="Gene3D" id="3.40.190.10">
    <property type="entry name" value="Periplasmic binding protein-like II"/>
    <property type="match status" value="1"/>
</dbReference>
<dbReference type="GO" id="GO:0015833">
    <property type="term" value="P:peptide transport"/>
    <property type="evidence" value="ECO:0007669"/>
    <property type="project" value="TreeGrafter"/>
</dbReference>
<feature type="signal peptide" evidence="4">
    <location>
        <begin position="1"/>
        <end position="24"/>
    </location>
</feature>
<reference evidence="6 7" key="1">
    <citation type="submission" date="2019-04" db="EMBL/GenBank/DDBJ databases">
        <title>Phreatobacter aquaticus sp. nov.</title>
        <authorList>
            <person name="Choi A."/>
        </authorList>
    </citation>
    <scope>NUCLEOTIDE SEQUENCE [LARGE SCALE GENOMIC DNA]</scope>
    <source>
        <strain evidence="6 7">KCTC 52518</strain>
    </source>
</reference>
<dbReference type="Gene3D" id="3.10.105.10">
    <property type="entry name" value="Dipeptide-binding Protein, Domain 3"/>
    <property type="match status" value="1"/>
</dbReference>
<evidence type="ECO:0000256" key="2">
    <source>
        <dbReference type="ARBA" id="ARBA00005695"/>
    </source>
</evidence>
<feature type="domain" description="Solute-binding protein family 5" evidence="5">
    <location>
        <begin position="71"/>
        <end position="421"/>
    </location>
</feature>
<feature type="chain" id="PRO_5020645535" evidence="4">
    <location>
        <begin position="25"/>
        <end position="524"/>
    </location>
</feature>
<dbReference type="Proteomes" id="UP000298781">
    <property type="component" value="Chromosome"/>
</dbReference>
<keyword evidence="3 4" id="KW-0732">Signal</keyword>
<evidence type="ECO:0000256" key="4">
    <source>
        <dbReference type="SAM" id="SignalP"/>
    </source>
</evidence>
<dbReference type="GO" id="GO:0030288">
    <property type="term" value="C:outer membrane-bounded periplasmic space"/>
    <property type="evidence" value="ECO:0007669"/>
    <property type="project" value="UniProtKB-ARBA"/>
</dbReference>
<dbReference type="PANTHER" id="PTHR30290:SF38">
    <property type="entry name" value="D,D-DIPEPTIDE-BINDING PERIPLASMIC PROTEIN DDPA-RELATED"/>
    <property type="match status" value="1"/>
</dbReference>
<dbReference type="Pfam" id="PF00496">
    <property type="entry name" value="SBP_bac_5"/>
    <property type="match status" value="1"/>
</dbReference>
<dbReference type="GO" id="GO:1904680">
    <property type="term" value="F:peptide transmembrane transporter activity"/>
    <property type="evidence" value="ECO:0007669"/>
    <property type="project" value="TreeGrafter"/>
</dbReference>
<organism evidence="6 7">
    <name type="scientific">Phreatobacter stygius</name>
    <dbReference type="NCBI Taxonomy" id="1940610"/>
    <lineage>
        <taxon>Bacteria</taxon>
        <taxon>Pseudomonadati</taxon>
        <taxon>Pseudomonadota</taxon>
        <taxon>Alphaproteobacteria</taxon>
        <taxon>Hyphomicrobiales</taxon>
        <taxon>Phreatobacteraceae</taxon>
        <taxon>Phreatobacter</taxon>
    </lineage>
</organism>
<keyword evidence="7" id="KW-1185">Reference proteome</keyword>
<dbReference type="EMBL" id="CP039690">
    <property type="protein sequence ID" value="QCI69303.1"/>
    <property type="molecule type" value="Genomic_DNA"/>
</dbReference>
<comment type="similarity">
    <text evidence="2">Belongs to the bacterial solute-binding protein 5 family.</text>
</comment>
<accession>A0A4D7BFV9</accession>
<dbReference type="InterPro" id="IPR000914">
    <property type="entry name" value="SBP_5_dom"/>
</dbReference>
<evidence type="ECO:0000256" key="3">
    <source>
        <dbReference type="ARBA" id="ARBA00022729"/>
    </source>
</evidence>
<evidence type="ECO:0000259" key="5">
    <source>
        <dbReference type="Pfam" id="PF00496"/>
    </source>
</evidence>
<dbReference type="InterPro" id="IPR030678">
    <property type="entry name" value="Peptide/Ni-bd"/>
</dbReference>
<sequence length="524" mass="57275">MTRRSALGTLAGAALAPLARPAIAQPASTLHFIPSSDLAALDPIWTTGYVVRNHGYMVFDTLFSLDSSFRIRPQMAEGHTVTDDGKTCTIRLREGLKFHDGTAVLARDCVASIRRWAARDGFGQTLMAHTDELAAVDDRTIRFRLKAPFPLLPEALGKLSSPVPFMMPERLALTDPSQQIKEAVGSGPFRFLASEWRQGASAAYSRFDGYVPRNEKPDGMAGGKVVNVARVQWHTIPDASTAMSALRTGQVDWLEVPSPDLLPLVARQRNVTISTLDPIGTYVMLRFNSLVPPFNEVAVRRAVLRAVNQNDYLQPMVGDPKLYRECKAFFPCGTPLSTGTGSAVMDGKLDEARAMLKASQYDGRKVVILASADLPLLAPLGEVTADLLRRLGMQVDLVTTDWGTLLARRASQKPAEDGGWNIFHTTAVAPEFMSPASHLGMRGNGPAGWAGWFTDPKMEALRTAWFAAPDEAAQRKLATEMEQQAFDMAPYVPLGQIQQPTIFRNVVSDIVPASAAVFWNLRKS</sequence>
<gene>
    <name evidence="6" type="ORF">E8M01_18440</name>
</gene>